<accession>A0A6G4UF68</accession>
<dbReference type="EMBL" id="JAAKZV010000545">
    <property type="protein sequence ID" value="NGN70456.1"/>
    <property type="molecule type" value="Genomic_DNA"/>
</dbReference>
<keyword evidence="2" id="KW-1185">Reference proteome</keyword>
<reference evidence="1 2" key="1">
    <citation type="submission" date="2020-02" db="EMBL/GenBank/DDBJ databases">
        <title>Whole-genome analyses of novel actinobacteria.</title>
        <authorList>
            <person name="Sahin N."/>
        </authorList>
    </citation>
    <scope>NUCLEOTIDE SEQUENCE [LARGE SCALE GENOMIC DNA]</scope>
    <source>
        <strain evidence="1 2">A7024</strain>
    </source>
</reference>
<evidence type="ECO:0000313" key="1">
    <source>
        <dbReference type="EMBL" id="NGN70456.1"/>
    </source>
</evidence>
<name>A0A6G4UF68_9ACTN</name>
<dbReference type="Proteomes" id="UP000481583">
    <property type="component" value="Unassembled WGS sequence"/>
</dbReference>
<evidence type="ECO:0000313" key="2">
    <source>
        <dbReference type="Proteomes" id="UP000481583"/>
    </source>
</evidence>
<protein>
    <submittedName>
        <fullName evidence="1">Uncharacterized protein</fullName>
    </submittedName>
</protein>
<comment type="caution">
    <text evidence="1">The sequence shown here is derived from an EMBL/GenBank/DDBJ whole genome shotgun (WGS) entry which is preliminary data.</text>
</comment>
<sequence>MTVASGAAACVAASGVRPLVVASWGLSTAAESGVVRLRGTSRVPSAVAGSWARPLIVASRVSRDTGLVAWPDAPPVAWCDAALAGSSGDVFAA</sequence>
<gene>
    <name evidence="1" type="ORF">G5C51_42080</name>
</gene>
<organism evidence="1 2">
    <name type="scientific">Streptomyces coryli</name>
    <dbReference type="NCBI Taxonomy" id="1128680"/>
    <lineage>
        <taxon>Bacteria</taxon>
        <taxon>Bacillati</taxon>
        <taxon>Actinomycetota</taxon>
        <taxon>Actinomycetes</taxon>
        <taxon>Kitasatosporales</taxon>
        <taxon>Streptomycetaceae</taxon>
        <taxon>Streptomyces</taxon>
    </lineage>
</organism>
<proteinExistence type="predicted"/>
<dbReference type="AlphaFoldDB" id="A0A6G4UF68"/>